<evidence type="ECO:0000313" key="6">
    <source>
        <dbReference type="Proteomes" id="UP000632659"/>
    </source>
</evidence>
<evidence type="ECO:0000313" key="5">
    <source>
        <dbReference type="EMBL" id="MBC8610742.1"/>
    </source>
</evidence>
<dbReference type="Gene3D" id="3.40.50.2300">
    <property type="match status" value="2"/>
</dbReference>
<dbReference type="EMBL" id="JACRTL010000003">
    <property type="protein sequence ID" value="MBC8610742.1"/>
    <property type="molecule type" value="Genomic_DNA"/>
</dbReference>
<keyword evidence="1" id="KW-0805">Transcription regulation</keyword>
<dbReference type="Gene3D" id="1.10.260.40">
    <property type="entry name" value="lambda repressor-like DNA-binding domains"/>
    <property type="match status" value="1"/>
</dbReference>
<dbReference type="CDD" id="cd01392">
    <property type="entry name" value="HTH_LacI"/>
    <property type="match status" value="1"/>
</dbReference>
<dbReference type="Proteomes" id="UP000632659">
    <property type="component" value="Unassembled WGS sequence"/>
</dbReference>
<dbReference type="PANTHER" id="PTHR30146">
    <property type="entry name" value="LACI-RELATED TRANSCRIPTIONAL REPRESSOR"/>
    <property type="match status" value="1"/>
</dbReference>
<dbReference type="SMART" id="SM00354">
    <property type="entry name" value="HTH_LACI"/>
    <property type="match status" value="1"/>
</dbReference>
<dbReference type="GO" id="GO:0003700">
    <property type="term" value="F:DNA-binding transcription factor activity"/>
    <property type="evidence" value="ECO:0007669"/>
    <property type="project" value="TreeGrafter"/>
</dbReference>
<evidence type="ECO:0000259" key="4">
    <source>
        <dbReference type="PROSITE" id="PS50932"/>
    </source>
</evidence>
<reference evidence="5" key="1">
    <citation type="submission" date="2020-08" db="EMBL/GenBank/DDBJ databases">
        <title>Genome public.</title>
        <authorList>
            <person name="Liu C."/>
            <person name="Sun Q."/>
        </authorList>
    </citation>
    <scope>NUCLEOTIDE SEQUENCE</scope>
    <source>
        <strain evidence="5">NSJ-15</strain>
    </source>
</reference>
<dbReference type="AlphaFoldDB" id="A0A8J6PFG0"/>
<dbReference type="Pfam" id="PF13377">
    <property type="entry name" value="Peripla_BP_3"/>
    <property type="match status" value="1"/>
</dbReference>
<evidence type="ECO:0000256" key="1">
    <source>
        <dbReference type="ARBA" id="ARBA00023015"/>
    </source>
</evidence>
<keyword evidence="3" id="KW-0804">Transcription</keyword>
<keyword evidence="2 5" id="KW-0238">DNA-binding</keyword>
<dbReference type="PROSITE" id="PS50932">
    <property type="entry name" value="HTH_LACI_2"/>
    <property type="match status" value="1"/>
</dbReference>
<dbReference type="InterPro" id="IPR028082">
    <property type="entry name" value="Peripla_BP_I"/>
</dbReference>
<dbReference type="RefSeq" id="WP_187536435.1">
    <property type="nucleotide sequence ID" value="NZ_JACRTL010000003.1"/>
</dbReference>
<feature type="domain" description="HTH lacI-type" evidence="4">
    <location>
        <begin position="4"/>
        <end position="47"/>
    </location>
</feature>
<dbReference type="GO" id="GO:0000976">
    <property type="term" value="F:transcription cis-regulatory region binding"/>
    <property type="evidence" value="ECO:0007669"/>
    <property type="project" value="TreeGrafter"/>
</dbReference>
<name>A0A8J6PFG0_9FIRM</name>
<dbReference type="SUPFAM" id="SSF53822">
    <property type="entry name" value="Periplasmic binding protein-like I"/>
    <property type="match status" value="1"/>
</dbReference>
<gene>
    <name evidence="5" type="ORF">H8702_06340</name>
</gene>
<accession>A0A8J6PFG0</accession>
<dbReference type="SUPFAM" id="SSF47413">
    <property type="entry name" value="lambda repressor-like DNA-binding domains"/>
    <property type="match status" value="1"/>
</dbReference>
<dbReference type="InterPro" id="IPR010982">
    <property type="entry name" value="Lambda_DNA-bd_dom_sf"/>
</dbReference>
<keyword evidence="6" id="KW-1185">Reference proteome</keyword>
<comment type="caution">
    <text evidence="5">The sequence shown here is derived from an EMBL/GenBank/DDBJ whole genome shotgun (WGS) entry which is preliminary data.</text>
</comment>
<sequence>MKNNIKRISELTGFSPATISNALNNKRGVNKDTAERILKVAQEIGYVSSVKVNSIKFVIYKRDGLVVADTPFFAALIEGVDQACRDAGYDTVIYTINQGEQEHRLRIQDIIRDNSAGILLLATELTREDMKIFEHTRCPLVVMDAWFENMAFDTVLANNEDSVKDAVNFLFDKGHREIGYLSGNVRTRNFIDRGAGYRKAMAEKKVPLNPDYRVRLTPTMDGAYKDMCQYLGAGPKLPSAYIADNDIIALGAMKALKQFGYKIPKDVSIIGFDDLPFSEISSPGLTTIKFFQKEMGRIAVQRLVEKIKTNGVINSKIQISTQFIERESVKDCNKYEI</sequence>
<protein>
    <submittedName>
        <fullName evidence="5">LacI family DNA-binding transcriptional regulator</fullName>
    </submittedName>
</protein>
<dbReference type="InterPro" id="IPR046335">
    <property type="entry name" value="LacI/GalR-like_sensor"/>
</dbReference>
<proteinExistence type="predicted"/>
<evidence type="ECO:0000256" key="2">
    <source>
        <dbReference type="ARBA" id="ARBA00023125"/>
    </source>
</evidence>
<organism evidence="5 6">
    <name type="scientific">Massiliimalia timonensis</name>
    <dbReference type="NCBI Taxonomy" id="1987501"/>
    <lineage>
        <taxon>Bacteria</taxon>
        <taxon>Bacillati</taxon>
        <taxon>Bacillota</taxon>
        <taxon>Clostridia</taxon>
        <taxon>Eubacteriales</taxon>
        <taxon>Oscillospiraceae</taxon>
        <taxon>Massiliimalia</taxon>
    </lineage>
</organism>
<evidence type="ECO:0000256" key="3">
    <source>
        <dbReference type="ARBA" id="ARBA00023163"/>
    </source>
</evidence>
<dbReference type="InterPro" id="IPR000843">
    <property type="entry name" value="HTH_LacI"/>
</dbReference>
<dbReference type="PANTHER" id="PTHR30146:SF109">
    <property type="entry name" value="HTH-TYPE TRANSCRIPTIONAL REGULATOR GALS"/>
    <property type="match status" value="1"/>
</dbReference>
<dbReference type="Pfam" id="PF00356">
    <property type="entry name" value="LacI"/>
    <property type="match status" value="1"/>
</dbReference>